<gene>
    <name evidence="1" type="ordered locus">Clole_0463</name>
</gene>
<sequence length="318" mass="36133">MKRIETSYGVLEGATDLVYYKNGNLRSCKLEKYNAITTSIGFLVPQYGDMDTRTKLREAISFYDTGELKSIYLKEPVIVNTTVGTLKGEFITFYKQGTIHRLFPLYGQVSGYWSEEEEYQLAEKATFKIGELQVSNKMNSYCFYPSGHLKSLNLWSKEVVIVQLHKKNIAIRLGIAFYENGNIKSLEPYVPTKIKTPIGDIMAYSNEPIGIHGDTNSLILDEDGRIKGITTVSTAIRMNNDQGEEQVIAPHLVRSQLDIERWVISPITISFLENQVIIVDEHTTYRFNKDDFKWSTTQIGFEEIGHECGNCQGCKNCS</sequence>
<dbReference type="EMBL" id="CP002582">
    <property type="protein sequence ID" value="ADZ82204.1"/>
    <property type="molecule type" value="Genomic_DNA"/>
</dbReference>
<evidence type="ECO:0000313" key="1">
    <source>
        <dbReference type="EMBL" id="ADZ82204.1"/>
    </source>
</evidence>
<dbReference type="HOGENOM" id="CLU_065973_0_0_9"/>
<evidence type="ECO:0008006" key="3">
    <source>
        <dbReference type="Google" id="ProtNLM"/>
    </source>
</evidence>
<dbReference type="InterPro" id="IPR011652">
    <property type="entry name" value="MORN_2"/>
</dbReference>
<reference evidence="1 2" key="1">
    <citation type="journal article" date="2011" name="J. Bacteriol.">
        <title>Complete genome sequence of the cellulose-degrading bacterium Cellulosilyticum lentocellum.</title>
        <authorList>
            <consortium name="US DOE Joint Genome Institute"/>
            <person name="Miller D.A."/>
            <person name="Suen G."/>
            <person name="Bruce D."/>
            <person name="Copeland A."/>
            <person name="Cheng J.F."/>
            <person name="Detter C."/>
            <person name="Goodwin L.A."/>
            <person name="Han C.S."/>
            <person name="Hauser L.J."/>
            <person name="Land M.L."/>
            <person name="Lapidus A."/>
            <person name="Lucas S."/>
            <person name="Meincke L."/>
            <person name="Pitluck S."/>
            <person name="Tapia R."/>
            <person name="Teshima H."/>
            <person name="Woyke T."/>
            <person name="Fox B.G."/>
            <person name="Angert E.R."/>
            <person name="Currie C.R."/>
        </authorList>
    </citation>
    <scope>NUCLEOTIDE SEQUENCE [LARGE SCALE GENOMIC DNA]</scope>
    <source>
        <strain evidence="2">ATCC 49066 / DSM 5427 / NCIMB 11756 / RHM5</strain>
    </source>
</reference>
<dbReference type="AlphaFoldDB" id="F2JLB6"/>
<dbReference type="RefSeq" id="WP_013655505.1">
    <property type="nucleotide sequence ID" value="NC_015275.1"/>
</dbReference>
<proteinExistence type="predicted"/>
<accession>F2JLB6</accession>
<organism evidence="1 2">
    <name type="scientific">Cellulosilyticum lentocellum (strain ATCC 49066 / DSM 5427 / NCIMB 11756 / RHM5)</name>
    <name type="common">Clostridium lentocellum</name>
    <dbReference type="NCBI Taxonomy" id="642492"/>
    <lineage>
        <taxon>Bacteria</taxon>
        <taxon>Bacillati</taxon>
        <taxon>Bacillota</taxon>
        <taxon>Clostridia</taxon>
        <taxon>Lachnospirales</taxon>
        <taxon>Cellulosilyticaceae</taxon>
        <taxon>Cellulosilyticum</taxon>
    </lineage>
</organism>
<dbReference type="Proteomes" id="UP000008467">
    <property type="component" value="Chromosome"/>
</dbReference>
<dbReference type="STRING" id="642492.Clole_0463"/>
<dbReference type="KEGG" id="cle:Clole_0463"/>
<dbReference type="eggNOG" id="COG2849">
    <property type="taxonomic scope" value="Bacteria"/>
</dbReference>
<keyword evidence="2" id="KW-1185">Reference proteome</keyword>
<evidence type="ECO:0000313" key="2">
    <source>
        <dbReference type="Proteomes" id="UP000008467"/>
    </source>
</evidence>
<dbReference type="Pfam" id="PF07661">
    <property type="entry name" value="MORN_2"/>
    <property type="match status" value="1"/>
</dbReference>
<protein>
    <recommendedName>
        <fullName evidence="3">MORN repeat-containing protein</fullName>
    </recommendedName>
</protein>
<name>F2JLB6_CELLD</name>